<dbReference type="OrthoDB" id="1913135at2759"/>
<protein>
    <submittedName>
        <fullName evidence="3">DEAD-box ATP-dependent RNA helicase 42</fullName>
    </submittedName>
</protein>
<dbReference type="PANTHER" id="PTHR34660">
    <property type="entry name" value="MYB-LIKE PROTEIN X"/>
    <property type="match status" value="1"/>
</dbReference>
<organism evidence="2 3">
    <name type="scientific">Phoenix dactylifera</name>
    <name type="common">Date palm</name>
    <dbReference type="NCBI Taxonomy" id="42345"/>
    <lineage>
        <taxon>Eukaryota</taxon>
        <taxon>Viridiplantae</taxon>
        <taxon>Streptophyta</taxon>
        <taxon>Embryophyta</taxon>
        <taxon>Tracheophyta</taxon>
        <taxon>Spermatophyta</taxon>
        <taxon>Magnoliopsida</taxon>
        <taxon>Liliopsida</taxon>
        <taxon>Arecaceae</taxon>
        <taxon>Coryphoideae</taxon>
        <taxon>Phoeniceae</taxon>
        <taxon>Phoenix</taxon>
    </lineage>
</organism>
<feature type="compositionally biased region" description="Pro residues" evidence="1">
    <location>
        <begin position="1"/>
        <end position="11"/>
    </location>
</feature>
<feature type="compositionally biased region" description="Basic and acidic residues" evidence="1">
    <location>
        <begin position="12"/>
        <end position="30"/>
    </location>
</feature>
<dbReference type="Proteomes" id="UP000228380">
    <property type="component" value="Chromosome 7"/>
</dbReference>
<dbReference type="GeneID" id="103710612"/>
<evidence type="ECO:0000256" key="1">
    <source>
        <dbReference type="SAM" id="MobiDB-lite"/>
    </source>
</evidence>
<keyword evidence="3" id="KW-0547">Nucleotide-binding</keyword>
<evidence type="ECO:0000313" key="3">
    <source>
        <dbReference type="RefSeq" id="XP_008794649.2"/>
    </source>
</evidence>
<evidence type="ECO:0000313" key="2">
    <source>
        <dbReference type="Proteomes" id="UP000228380"/>
    </source>
</evidence>
<keyword evidence="3" id="KW-0067">ATP-binding</keyword>
<keyword evidence="2" id="KW-1185">Reference proteome</keyword>
<feature type="region of interest" description="Disordered" evidence="1">
    <location>
        <begin position="1"/>
        <end position="116"/>
    </location>
</feature>
<feature type="region of interest" description="Disordered" evidence="1">
    <location>
        <begin position="332"/>
        <end position="441"/>
    </location>
</feature>
<feature type="compositionally biased region" description="Basic residues" evidence="1">
    <location>
        <begin position="59"/>
        <end position="73"/>
    </location>
</feature>
<dbReference type="RefSeq" id="XP_008794649.2">
    <property type="nucleotide sequence ID" value="XM_008796427.4"/>
</dbReference>
<reference evidence="3" key="2">
    <citation type="submission" date="2025-08" db="UniProtKB">
        <authorList>
            <consortium name="RefSeq"/>
        </authorList>
    </citation>
    <scope>IDENTIFICATION</scope>
    <source>
        <tissue evidence="3">Young leaves</tissue>
    </source>
</reference>
<feature type="compositionally biased region" description="Basic and acidic residues" evidence="1">
    <location>
        <begin position="332"/>
        <end position="411"/>
    </location>
</feature>
<proteinExistence type="predicted"/>
<gene>
    <name evidence="3" type="primary">LOC103710612</name>
</gene>
<dbReference type="GO" id="GO:0004386">
    <property type="term" value="F:helicase activity"/>
    <property type="evidence" value="ECO:0007669"/>
    <property type="project" value="UniProtKB-KW"/>
</dbReference>
<dbReference type="PANTHER" id="PTHR34660:SF3">
    <property type="entry name" value="RRM DOMAIN-CONTAINING PROTEIN"/>
    <property type="match status" value="1"/>
</dbReference>
<feature type="compositionally biased region" description="Basic and acidic residues" evidence="1">
    <location>
        <begin position="39"/>
        <end position="58"/>
    </location>
</feature>
<dbReference type="KEGG" id="pda:103710612"/>
<keyword evidence="3" id="KW-0347">Helicase</keyword>
<name>A0A8B7C9K9_PHODC</name>
<accession>A0A8B7C9K9</accession>
<dbReference type="AlphaFoldDB" id="A0A8B7C9K9"/>
<keyword evidence="3" id="KW-0378">Hydrolase</keyword>
<feature type="compositionally biased region" description="Basic and acidic residues" evidence="1">
    <location>
        <begin position="74"/>
        <end position="113"/>
    </location>
</feature>
<reference evidence="2" key="1">
    <citation type="journal article" date="2019" name="Nat. Commun.">
        <title>Genome-wide association mapping of date palm fruit traits.</title>
        <authorList>
            <person name="Hazzouri K.M."/>
            <person name="Gros-Balthazard M."/>
            <person name="Flowers J.M."/>
            <person name="Copetti D."/>
            <person name="Lemansour A."/>
            <person name="Lebrun M."/>
            <person name="Masmoudi K."/>
            <person name="Ferrand S."/>
            <person name="Dhar M.I."/>
            <person name="Fresquez Z.A."/>
            <person name="Rosas U."/>
            <person name="Zhang J."/>
            <person name="Talag J."/>
            <person name="Lee S."/>
            <person name="Kudrna D."/>
            <person name="Powell R.F."/>
            <person name="Leitch I.J."/>
            <person name="Krueger R.R."/>
            <person name="Wing R.A."/>
            <person name="Amiri K.M.A."/>
            <person name="Purugganan M.D."/>
        </authorList>
    </citation>
    <scope>NUCLEOTIDE SEQUENCE [LARGE SCALE GENOMIC DNA]</scope>
    <source>
        <strain evidence="2">cv. Khalas</strain>
    </source>
</reference>
<sequence>MSRCFPFPPPGYEKKPRSDNVDLLAKEKNKEKKHKKEKRDKENREGKEKKDKDRSKDKHREKKDRKEKHKDKKKDKDKDKSRLSENRGTEEQTEGHHADRFGECNPKAEEGENFKFTGELARRIKDEEKGAASRMVENFTSSIQRTNEKSNTVTVVEKKRVAGNEMVSNPVGTMQRRNDGMGHPQNNFPSPLQRRIEGIGSRTAMQKERSASNEVVANSISSGQRGNTGMVRPAENSANSIQRRYEGPCIATASEKERGTSNKIFSKSSVTVQRPHDGMGRSADSLSGLSGSIQRKIDGVGLATAMEKEGRKGNEIIPNHIIAEQRRNDGIGKSVAKDADKKIEGKEKIKERGVYDEKGEKHKDQNRDEKNKGKDQDRHHEKEKKKEKIREKGEHKHKEQQKRRDSGKKSQIDSLNMKPLAPQKDNDKRSGTDVNTKKRKDFEMNGFLHEIDVRPNKFSRAVPSSHLPMENGRTVGLSPVATSCSSINPGVINNAMAERVLEIKDQKINDIVEAKTPSADWSLVPIGTSEKAKAFLKPPHPDAKYLSQIYSVPKMEEWPESDDQEWLFSSNHVRPKHKMKFEVDETPQVWAQALRIESADAIALPYVIPF</sequence>